<dbReference type="RefSeq" id="WP_130982516.1">
    <property type="nucleotide sequence ID" value="NZ_SISG01000001.1"/>
</dbReference>
<evidence type="ECO:0000313" key="6">
    <source>
        <dbReference type="EMBL" id="TBN58381.1"/>
    </source>
</evidence>
<feature type="domain" description="DUF1232" evidence="5">
    <location>
        <begin position="10"/>
        <end position="44"/>
    </location>
</feature>
<gene>
    <name evidence="6" type="ORF">EYE40_13815</name>
</gene>
<dbReference type="EMBL" id="SISG01000001">
    <property type="protein sequence ID" value="TBN58381.1"/>
    <property type="molecule type" value="Genomic_DNA"/>
</dbReference>
<dbReference type="GO" id="GO:0012505">
    <property type="term" value="C:endomembrane system"/>
    <property type="evidence" value="ECO:0007669"/>
    <property type="project" value="UniProtKB-SubCell"/>
</dbReference>
<name>A0A4Q9GUE7_9MICO</name>
<keyword evidence="7" id="KW-1185">Reference proteome</keyword>
<evidence type="ECO:0000313" key="7">
    <source>
        <dbReference type="Proteomes" id="UP000294194"/>
    </source>
</evidence>
<dbReference type="AlphaFoldDB" id="A0A4Q9GUE7"/>
<proteinExistence type="predicted"/>
<accession>A0A4Q9GUE7</accession>
<comment type="caution">
    <text evidence="6">The sequence shown here is derived from an EMBL/GenBank/DDBJ whole genome shotgun (WGS) entry which is preliminary data.</text>
</comment>
<keyword evidence="3" id="KW-1133">Transmembrane helix</keyword>
<comment type="subcellular location">
    <subcellularLocation>
        <location evidence="1">Endomembrane system</location>
        <topology evidence="1">Multi-pass membrane protein</topology>
    </subcellularLocation>
</comment>
<protein>
    <submittedName>
        <fullName evidence="6">DUF1232 domain-containing protein</fullName>
    </submittedName>
</protein>
<evidence type="ECO:0000256" key="1">
    <source>
        <dbReference type="ARBA" id="ARBA00004127"/>
    </source>
</evidence>
<organism evidence="6 7">
    <name type="scientific">Glaciihabitans arcticus</name>
    <dbReference type="NCBI Taxonomy" id="2668039"/>
    <lineage>
        <taxon>Bacteria</taxon>
        <taxon>Bacillati</taxon>
        <taxon>Actinomycetota</taxon>
        <taxon>Actinomycetes</taxon>
        <taxon>Micrococcales</taxon>
        <taxon>Microbacteriaceae</taxon>
        <taxon>Glaciihabitans</taxon>
    </lineage>
</organism>
<evidence type="ECO:0000259" key="5">
    <source>
        <dbReference type="Pfam" id="PF06803"/>
    </source>
</evidence>
<dbReference type="InterPro" id="IPR010652">
    <property type="entry name" value="DUF1232"/>
</dbReference>
<reference evidence="7" key="1">
    <citation type="submission" date="2019-02" db="EMBL/GenBank/DDBJ databases">
        <title>Glaciihabitans arcticus sp. nov., a psychrotolerant bacterium isolated from polar soil.</title>
        <authorList>
            <person name="Dahal R.H."/>
        </authorList>
    </citation>
    <scope>NUCLEOTIDE SEQUENCE [LARGE SCALE GENOMIC DNA]</scope>
    <source>
        <strain evidence="7">RP-3-7</strain>
    </source>
</reference>
<evidence type="ECO:0000256" key="4">
    <source>
        <dbReference type="ARBA" id="ARBA00023136"/>
    </source>
</evidence>
<keyword evidence="2" id="KW-0812">Transmembrane</keyword>
<evidence type="ECO:0000256" key="2">
    <source>
        <dbReference type="ARBA" id="ARBA00022692"/>
    </source>
</evidence>
<evidence type="ECO:0000256" key="3">
    <source>
        <dbReference type="ARBA" id="ARBA00022989"/>
    </source>
</evidence>
<dbReference type="Pfam" id="PF06803">
    <property type="entry name" value="DUF1232"/>
    <property type="match status" value="1"/>
</dbReference>
<dbReference type="Proteomes" id="UP000294194">
    <property type="component" value="Unassembled WGS sequence"/>
</dbReference>
<sequence length="71" mass="7516">MTPRRRTISAILVAVGAIVYGASPIDVIPELLTGPLGLVDDAAVWVGAAVWIYNLLKNRGQGPVDPPRPKV</sequence>
<keyword evidence="4" id="KW-0472">Membrane</keyword>